<feature type="transmembrane region" description="Helical" evidence="1">
    <location>
        <begin position="42"/>
        <end position="60"/>
    </location>
</feature>
<organism evidence="2 3">
    <name type="scientific">Yoonia vestfoldensis</name>
    <dbReference type="NCBI Taxonomy" id="245188"/>
    <lineage>
        <taxon>Bacteria</taxon>
        <taxon>Pseudomonadati</taxon>
        <taxon>Pseudomonadota</taxon>
        <taxon>Alphaproteobacteria</taxon>
        <taxon>Rhodobacterales</taxon>
        <taxon>Paracoccaceae</taxon>
        <taxon>Yoonia</taxon>
    </lineage>
</organism>
<keyword evidence="1" id="KW-0472">Membrane</keyword>
<sequence>MNPAVMMPRMAQKGAGMSNPDSFIDEVTEEMRRDKLFGYLRRYGWIAVLIVLGIVGGTAWNEYRQAQDRAAAQAAGDALLAALAENDETARANALAGVSAQGNAAVITTLLTAATQQEAGESVAAAATLDSLLAAPEIAPLYRDLAAIKSAMLPVGDHAARMAALAPLAQPGQPFRLLALEQMAYLTLENGDQPGAVALLRQIAEDAAVTRGLSDRVQTLLIALGEDATAAVLPQ</sequence>
<evidence type="ECO:0000313" key="3">
    <source>
        <dbReference type="Proteomes" id="UP000195273"/>
    </source>
</evidence>
<dbReference type="EMBL" id="CP021431">
    <property type="protein sequence ID" value="ARU01070.1"/>
    <property type="molecule type" value="Genomic_DNA"/>
</dbReference>
<name>A0A1Y0ECB2_9RHOB</name>
<evidence type="ECO:0000313" key="2">
    <source>
        <dbReference type="EMBL" id="ARU01070.1"/>
    </source>
</evidence>
<proteinExistence type="predicted"/>
<keyword evidence="1" id="KW-1133">Transmembrane helix</keyword>
<dbReference type="Proteomes" id="UP000195273">
    <property type="component" value="Chromosome"/>
</dbReference>
<accession>A0A1Y0ECB2</accession>
<dbReference type="KEGG" id="lvs:LOKVESSMR4R_01757"/>
<dbReference type="AlphaFoldDB" id="A0A1Y0ECB2"/>
<dbReference type="STRING" id="1122181.GCA_000382265_00634"/>
<gene>
    <name evidence="2" type="primary">rodZ</name>
    <name evidence="2" type="ORF">LOKVESSMR4R_01757</name>
</gene>
<protein>
    <submittedName>
        <fullName evidence="2">Cytoskeleton protein RodZ</fullName>
    </submittedName>
</protein>
<dbReference type="OrthoDB" id="7173339at2"/>
<keyword evidence="1" id="KW-0812">Transmembrane</keyword>
<keyword evidence="3" id="KW-1185">Reference proteome</keyword>
<reference evidence="2 3" key="1">
    <citation type="submission" date="2017-05" db="EMBL/GenBank/DDBJ databases">
        <title>Genome Sequence of Loktanella vestfoldensis Strain SMR4r Isolated from a Culture of the Diatom Skeletonema marinoi.</title>
        <authorList>
            <person name="Topel M."/>
            <person name="Pinder M.I.M."/>
            <person name="Johansson O.N."/>
            <person name="Kourtchenko O."/>
            <person name="Godhe A."/>
            <person name="Clarke A.K."/>
        </authorList>
    </citation>
    <scope>NUCLEOTIDE SEQUENCE [LARGE SCALE GENOMIC DNA]</scope>
    <source>
        <strain evidence="2 3">SMR4r</strain>
    </source>
</reference>
<evidence type="ECO:0000256" key="1">
    <source>
        <dbReference type="SAM" id="Phobius"/>
    </source>
</evidence>